<keyword evidence="4 5" id="KW-0408">Iron</keyword>
<evidence type="ECO:0000256" key="2">
    <source>
        <dbReference type="ARBA" id="ARBA00022617"/>
    </source>
</evidence>
<dbReference type="PRINTS" id="PR00385">
    <property type="entry name" value="P450"/>
</dbReference>
<dbReference type="OrthoDB" id="4746309at2"/>
<feature type="binding site" description="axial binding residue" evidence="5">
    <location>
        <position position="387"/>
    </location>
    <ligand>
        <name>heme</name>
        <dbReference type="ChEBI" id="CHEBI:30413"/>
    </ligand>
    <ligandPart>
        <name>Fe</name>
        <dbReference type="ChEBI" id="CHEBI:18248"/>
    </ligandPart>
</feature>
<dbReference type="GO" id="GO:0005506">
    <property type="term" value="F:iron ion binding"/>
    <property type="evidence" value="ECO:0007669"/>
    <property type="project" value="InterPro"/>
</dbReference>
<evidence type="ECO:0000256" key="4">
    <source>
        <dbReference type="ARBA" id="ARBA00023004"/>
    </source>
</evidence>
<dbReference type="EMBL" id="VOBR01000037">
    <property type="protein sequence ID" value="TWP46001.1"/>
    <property type="molecule type" value="Genomic_DNA"/>
</dbReference>
<evidence type="ECO:0000313" key="6">
    <source>
        <dbReference type="EMBL" id="TWP46001.1"/>
    </source>
</evidence>
<dbReference type="GO" id="GO:0016705">
    <property type="term" value="F:oxidoreductase activity, acting on paired donors, with incorporation or reduction of molecular oxygen"/>
    <property type="evidence" value="ECO:0007669"/>
    <property type="project" value="InterPro"/>
</dbReference>
<sequence>MDHIPPTVSGARPVIGHGAEFFSAPERLIWRGYTEHGGLFSLSLPGVRSVVLLGAERNRFFYSETDKALSIRAAYPFFKRMFSPEFYVFAGVEEYHRQREIVVPRFQGRQLESYVAAMERETERFIDGLGTEGEFDLVDELGPLVMRIAARCFLGADFASRMDRDFFEEFRRFSGGMGFLLPGWLPLPRLVRSRRSRDRLRAVLGDMIRERRRNPVRPVDFLQTLAESRYSDGEPVPDLVLVNLVLLLTWAGHETTAGHISWAVADLLGSPDDLLRVRAESELAVAGGSIELADTKVLAHLDNCLHESERLHPVAYIQARKAAEDFEMDGYRVPKGTLVFSCPAVSHRLPDEHARPDSYWPDRYARGREGKQERQSLIGFGGGVHRCTGVHFAYLEMKVILARLFTRFDFDLLDGAPKPVRGMKTKWPESPCRVRYRARSRSGKALSSTDLPPIGLGQLA</sequence>
<keyword evidence="2 5" id="KW-0349">Heme</keyword>
<dbReference type="PANTHER" id="PTHR24304">
    <property type="entry name" value="CYTOCHROME P450 FAMILY 7"/>
    <property type="match status" value="1"/>
</dbReference>
<dbReference type="InterPro" id="IPR001128">
    <property type="entry name" value="Cyt_P450"/>
</dbReference>
<organism evidence="6 7">
    <name type="scientific">Lentzea tibetensis</name>
    <dbReference type="NCBI Taxonomy" id="2591470"/>
    <lineage>
        <taxon>Bacteria</taxon>
        <taxon>Bacillati</taxon>
        <taxon>Actinomycetota</taxon>
        <taxon>Actinomycetes</taxon>
        <taxon>Pseudonocardiales</taxon>
        <taxon>Pseudonocardiaceae</taxon>
        <taxon>Lentzea</taxon>
    </lineage>
</organism>
<proteinExistence type="inferred from homology"/>
<evidence type="ECO:0000256" key="5">
    <source>
        <dbReference type="PIRSR" id="PIRSR602403-1"/>
    </source>
</evidence>
<dbReference type="InterPro" id="IPR050529">
    <property type="entry name" value="CYP450_sterol_14alpha_dmase"/>
</dbReference>
<gene>
    <name evidence="6" type="ORF">FKR81_37930</name>
</gene>
<keyword evidence="7" id="KW-1185">Reference proteome</keyword>
<name>A0A563EHC0_9PSEU</name>
<dbReference type="InterPro" id="IPR036396">
    <property type="entry name" value="Cyt_P450_sf"/>
</dbReference>
<evidence type="ECO:0000256" key="3">
    <source>
        <dbReference type="ARBA" id="ARBA00022723"/>
    </source>
</evidence>
<dbReference type="PANTHER" id="PTHR24304:SF2">
    <property type="entry name" value="24-HYDROXYCHOLESTEROL 7-ALPHA-HYDROXYLASE"/>
    <property type="match status" value="1"/>
</dbReference>
<evidence type="ECO:0000256" key="1">
    <source>
        <dbReference type="ARBA" id="ARBA00010617"/>
    </source>
</evidence>
<dbReference type="PRINTS" id="PR00465">
    <property type="entry name" value="EP450IV"/>
</dbReference>
<comment type="caution">
    <text evidence="6">The sequence shown here is derived from an EMBL/GenBank/DDBJ whole genome shotgun (WGS) entry which is preliminary data.</text>
</comment>
<dbReference type="RefSeq" id="WP_146359226.1">
    <property type="nucleotide sequence ID" value="NZ_VOBR01000037.1"/>
</dbReference>
<dbReference type="Gene3D" id="1.10.630.10">
    <property type="entry name" value="Cytochrome P450"/>
    <property type="match status" value="1"/>
</dbReference>
<dbReference type="AlphaFoldDB" id="A0A563EHC0"/>
<dbReference type="InterPro" id="IPR002403">
    <property type="entry name" value="Cyt_P450_E_grp-IV"/>
</dbReference>
<dbReference type="GO" id="GO:0020037">
    <property type="term" value="F:heme binding"/>
    <property type="evidence" value="ECO:0007669"/>
    <property type="project" value="InterPro"/>
</dbReference>
<protein>
    <submittedName>
        <fullName evidence="6">Cytochrome P450</fullName>
    </submittedName>
</protein>
<dbReference type="Proteomes" id="UP000316639">
    <property type="component" value="Unassembled WGS sequence"/>
</dbReference>
<keyword evidence="3 5" id="KW-0479">Metal-binding</keyword>
<evidence type="ECO:0000313" key="7">
    <source>
        <dbReference type="Proteomes" id="UP000316639"/>
    </source>
</evidence>
<accession>A0A563EHC0</accession>
<dbReference type="SUPFAM" id="SSF48264">
    <property type="entry name" value="Cytochrome P450"/>
    <property type="match status" value="1"/>
</dbReference>
<reference evidence="6 7" key="1">
    <citation type="submission" date="2019-07" db="EMBL/GenBank/DDBJ databases">
        <title>Lentzea xizangensis sp. nov., isolated from Qinghai-Tibetan Plateau Soils.</title>
        <authorList>
            <person name="Huang J."/>
        </authorList>
    </citation>
    <scope>NUCLEOTIDE SEQUENCE [LARGE SCALE GENOMIC DNA]</scope>
    <source>
        <strain evidence="6 7">FXJ1.1311</strain>
    </source>
</reference>
<dbReference type="GO" id="GO:0004497">
    <property type="term" value="F:monooxygenase activity"/>
    <property type="evidence" value="ECO:0007669"/>
    <property type="project" value="InterPro"/>
</dbReference>
<comment type="cofactor">
    <cofactor evidence="5">
        <name>heme</name>
        <dbReference type="ChEBI" id="CHEBI:30413"/>
    </cofactor>
</comment>
<comment type="similarity">
    <text evidence="1">Belongs to the cytochrome P450 family.</text>
</comment>
<dbReference type="Pfam" id="PF00067">
    <property type="entry name" value="p450"/>
    <property type="match status" value="1"/>
</dbReference>